<dbReference type="InterPro" id="IPR050259">
    <property type="entry name" value="SDR"/>
</dbReference>
<comment type="subunit">
    <text evidence="12">Homotetramer.</text>
</comment>
<dbReference type="InterPro" id="IPR002347">
    <property type="entry name" value="SDR_fam"/>
</dbReference>
<comment type="function">
    <text evidence="12">Catalyzes the NADPH-dependent reduction of beta-ketoacyl-ACP substrates to beta-hydroxyacyl-ACP products, the first reductive step in the elongation cycle of fatty acid biosynthesis.</text>
</comment>
<dbReference type="InterPro" id="IPR020904">
    <property type="entry name" value="Sc_DH/Rdtase_CS"/>
</dbReference>
<dbReference type="InterPro" id="IPR011284">
    <property type="entry name" value="3oxo_ACP_reduc"/>
</dbReference>
<dbReference type="FunFam" id="3.40.50.720:FF:000037">
    <property type="entry name" value="3-oxoacyl-[acyl-carrier-protein] reductase FabG"/>
    <property type="match status" value="1"/>
</dbReference>
<dbReference type="NCBIfam" id="TIGR01830">
    <property type="entry name" value="3oxo_ACP_reduc"/>
    <property type="match status" value="1"/>
</dbReference>
<dbReference type="UniPathway" id="UPA00094"/>
<dbReference type="Gene3D" id="3.40.50.720">
    <property type="entry name" value="NAD(P)-binding Rossmann-like Domain"/>
    <property type="match status" value="1"/>
</dbReference>
<dbReference type="PANTHER" id="PTHR42879:SF2">
    <property type="entry name" value="3-OXOACYL-[ACYL-CARRIER-PROTEIN] REDUCTASE FABG"/>
    <property type="match status" value="1"/>
</dbReference>
<dbReference type="EMBL" id="JACHEK010000001">
    <property type="protein sequence ID" value="MBB6142112.1"/>
    <property type="molecule type" value="Genomic_DNA"/>
</dbReference>
<dbReference type="PROSITE" id="PS00061">
    <property type="entry name" value="ADH_SHORT"/>
    <property type="match status" value="1"/>
</dbReference>
<dbReference type="InterPro" id="IPR036291">
    <property type="entry name" value="NAD(P)-bd_dom_sf"/>
</dbReference>
<keyword evidence="5 12" id="KW-0276">Fatty acid metabolism</keyword>
<evidence type="ECO:0000313" key="14">
    <source>
        <dbReference type="EMBL" id="MBB6142112.1"/>
    </source>
</evidence>
<dbReference type="GO" id="GO:0051287">
    <property type="term" value="F:NAD binding"/>
    <property type="evidence" value="ECO:0007669"/>
    <property type="project" value="UniProtKB-UniRule"/>
</dbReference>
<evidence type="ECO:0000256" key="1">
    <source>
        <dbReference type="ARBA" id="ARBA00005194"/>
    </source>
</evidence>
<evidence type="ECO:0000256" key="11">
    <source>
        <dbReference type="PIRSR" id="PIRSR611284-2"/>
    </source>
</evidence>
<comment type="pathway">
    <text evidence="1 12">Lipid metabolism; fatty acid biosynthesis.</text>
</comment>
<evidence type="ECO:0000256" key="7">
    <source>
        <dbReference type="ARBA" id="ARBA00023002"/>
    </source>
</evidence>
<evidence type="ECO:0000256" key="5">
    <source>
        <dbReference type="ARBA" id="ARBA00022832"/>
    </source>
</evidence>
<accession>A0A841JL87</accession>
<evidence type="ECO:0000256" key="12">
    <source>
        <dbReference type="RuleBase" id="RU366074"/>
    </source>
</evidence>
<dbReference type="Pfam" id="PF13561">
    <property type="entry name" value="adh_short_C2"/>
    <property type="match status" value="1"/>
</dbReference>
<evidence type="ECO:0000259" key="13">
    <source>
        <dbReference type="SMART" id="SM00822"/>
    </source>
</evidence>
<dbReference type="PANTHER" id="PTHR42879">
    <property type="entry name" value="3-OXOACYL-(ACYL-CARRIER-PROTEIN) REDUCTASE"/>
    <property type="match status" value="1"/>
</dbReference>
<organism evidence="14 15">
    <name type="scientific">Silvibacterium bohemicum</name>
    <dbReference type="NCBI Taxonomy" id="1577686"/>
    <lineage>
        <taxon>Bacteria</taxon>
        <taxon>Pseudomonadati</taxon>
        <taxon>Acidobacteriota</taxon>
        <taxon>Terriglobia</taxon>
        <taxon>Terriglobales</taxon>
        <taxon>Acidobacteriaceae</taxon>
        <taxon>Silvibacterium</taxon>
    </lineage>
</organism>
<feature type="binding site" evidence="11">
    <location>
        <position position="90"/>
    </location>
    <ligand>
        <name>NADP(+)</name>
        <dbReference type="ChEBI" id="CHEBI:58349"/>
    </ligand>
</feature>
<feature type="binding site" evidence="11">
    <location>
        <position position="188"/>
    </location>
    <ligand>
        <name>NADP(+)</name>
        <dbReference type="ChEBI" id="CHEBI:58349"/>
    </ligand>
</feature>
<name>A0A841JL87_9BACT</name>
<gene>
    <name evidence="14" type="ORF">HNQ77_000050</name>
</gene>
<evidence type="ECO:0000256" key="4">
    <source>
        <dbReference type="ARBA" id="ARBA00022516"/>
    </source>
</evidence>
<evidence type="ECO:0000256" key="2">
    <source>
        <dbReference type="ARBA" id="ARBA00006484"/>
    </source>
</evidence>
<keyword evidence="7 12" id="KW-0560">Oxidoreductase</keyword>
<feature type="active site" description="Proton acceptor" evidence="10">
    <location>
        <position position="155"/>
    </location>
</feature>
<dbReference type="EC" id="1.1.1.100" evidence="3 12"/>
<comment type="catalytic activity">
    <reaction evidence="12">
        <text>a (3R)-hydroxyacyl-[ACP] + NADP(+) = a 3-oxoacyl-[ACP] + NADPH + H(+)</text>
        <dbReference type="Rhea" id="RHEA:17397"/>
        <dbReference type="Rhea" id="RHEA-COMP:9916"/>
        <dbReference type="Rhea" id="RHEA-COMP:9945"/>
        <dbReference type="ChEBI" id="CHEBI:15378"/>
        <dbReference type="ChEBI" id="CHEBI:57783"/>
        <dbReference type="ChEBI" id="CHEBI:58349"/>
        <dbReference type="ChEBI" id="CHEBI:78776"/>
        <dbReference type="ChEBI" id="CHEBI:78827"/>
        <dbReference type="EC" id="1.1.1.100"/>
    </reaction>
</comment>
<evidence type="ECO:0000256" key="10">
    <source>
        <dbReference type="PIRSR" id="PIRSR611284-1"/>
    </source>
</evidence>
<evidence type="ECO:0000256" key="9">
    <source>
        <dbReference type="ARBA" id="ARBA00023160"/>
    </source>
</evidence>
<dbReference type="Proteomes" id="UP000538666">
    <property type="component" value="Unassembled WGS sequence"/>
</dbReference>
<dbReference type="OrthoDB" id="9803333at2"/>
<dbReference type="GO" id="GO:0004316">
    <property type="term" value="F:3-oxoacyl-[acyl-carrier-protein] reductase (NADPH) activity"/>
    <property type="evidence" value="ECO:0007669"/>
    <property type="project" value="UniProtKB-UniRule"/>
</dbReference>
<dbReference type="GO" id="GO:0030497">
    <property type="term" value="P:fatty acid elongation"/>
    <property type="evidence" value="ECO:0007669"/>
    <property type="project" value="UniProtKB-ARBA"/>
</dbReference>
<dbReference type="CDD" id="cd05333">
    <property type="entry name" value="BKR_SDR_c"/>
    <property type="match status" value="1"/>
</dbReference>
<feature type="binding site" evidence="11">
    <location>
        <begin position="155"/>
        <end position="159"/>
    </location>
    <ligand>
        <name>NADP(+)</name>
        <dbReference type="ChEBI" id="CHEBI:58349"/>
    </ligand>
</feature>
<reference evidence="14 15" key="1">
    <citation type="submission" date="2020-08" db="EMBL/GenBank/DDBJ databases">
        <title>Genomic Encyclopedia of Type Strains, Phase IV (KMG-IV): sequencing the most valuable type-strain genomes for metagenomic binning, comparative biology and taxonomic classification.</title>
        <authorList>
            <person name="Goeker M."/>
        </authorList>
    </citation>
    <scope>NUCLEOTIDE SEQUENCE [LARGE SCALE GENOMIC DNA]</scope>
    <source>
        <strain evidence="14 15">DSM 103733</strain>
    </source>
</reference>
<protein>
    <recommendedName>
        <fullName evidence="3 12">3-oxoacyl-[acyl-carrier-protein] reductase</fullName>
        <ecNumber evidence="3 12">1.1.1.100</ecNumber>
    </recommendedName>
</protein>
<dbReference type="PRINTS" id="PR00081">
    <property type="entry name" value="GDHRDH"/>
</dbReference>
<keyword evidence="8 12" id="KW-0443">Lipid metabolism</keyword>
<feature type="domain" description="Ketoreductase" evidence="13">
    <location>
        <begin position="7"/>
        <end position="191"/>
    </location>
</feature>
<evidence type="ECO:0000256" key="3">
    <source>
        <dbReference type="ARBA" id="ARBA00012948"/>
    </source>
</evidence>
<comment type="similarity">
    <text evidence="2 12">Belongs to the short-chain dehydrogenases/reductases (SDR) family.</text>
</comment>
<dbReference type="AlphaFoldDB" id="A0A841JL87"/>
<keyword evidence="9 12" id="KW-0275">Fatty acid biosynthesis</keyword>
<keyword evidence="6 11" id="KW-0521">NADP</keyword>
<keyword evidence="4 12" id="KW-0444">Lipid biosynthesis</keyword>
<dbReference type="InterPro" id="IPR057326">
    <property type="entry name" value="KR_dom"/>
</dbReference>
<keyword evidence="15" id="KW-1185">Reference proteome</keyword>
<evidence type="ECO:0000313" key="15">
    <source>
        <dbReference type="Proteomes" id="UP000538666"/>
    </source>
</evidence>
<dbReference type="RefSeq" id="WP_050057383.1">
    <property type="nucleotide sequence ID" value="NZ_JACHEK010000001.1"/>
</dbReference>
<proteinExistence type="inferred from homology"/>
<dbReference type="SMART" id="SM00822">
    <property type="entry name" value="PKS_KR"/>
    <property type="match status" value="1"/>
</dbReference>
<evidence type="ECO:0000256" key="8">
    <source>
        <dbReference type="ARBA" id="ARBA00023098"/>
    </source>
</evidence>
<sequence length="248" mass="25581">MASLEGKTALVTGASQGIGRACALELAKAGARIALAARNESKLAGVAAEITAAGGAAQVFAIDIASEDSIKAGAKAAIAHFGSIDILVNNAGITKDTLLLRMKRADWDSVIQTNLTGQFLMTQAVLSSMLKARWGRIINMTSIVGETGQAGQANYAASKAGLIGFTKALARELASRSITVNAVAPGYIETAMTGVLEEKQLEAMLAQIPLGRAGTEQDVAHAVRFLASEEAAYITGHTLDVNGGMHMA</sequence>
<comment type="caution">
    <text evidence="14">The sequence shown here is derived from an EMBL/GenBank/DDBJ whole genome shotgun (WGS) entry which is preliminary data.</text>
</comment>
<dbReference type="NCBIfam" id="NF005559">
    <property type="entry name" value="PRK07231.1"/>
    <property type="match status" value="1"/>
</dbReference>
<evidence type="ECO:0000256" key="6">
    <source>
        <dbReference type="ARBA" id="ARBA00022857"/>
    </source>
</evidence>
<dbReference type="NCBIfam" id="NF009466">
    <property type="entry name" value="PRK12826.1-2"/>
    <property type="match status" value="1"/>
</dbReference>
<dbReference type="SUPFAM" id="SSF51735">
    <property type="entry name" value="NAD(P)-binding Rossmann-fold domains"/>
    <property type="match status" value="1"/>
</dbReference>
<dbReference type="PRINTS" id="PR00080">
    <property type="entry name" value="SDRFAMILY"/>
</dbReference>